<keyword evidence="1 2" id="KW-0694">RNA-binding</keyword>
<feature type="domain" description="RRM" evidence="3">
    <location>
        <begin position="11"/>
        <end position="89"/>
    </location>
</feature>
<gene>
    <name evidence="4" type="ORF">GDO81_013088</name>
</gene>
<organism evidence="4 5">
    <name type="scientific">Engystomops pustulosus</name>
    <name type="common">Tungara frog</name>
    <name type="synonym">Physalaemus pustulosus</name>
    <dbReference type="NCBI Taxonomy" id="76066"/>
    <lineage>
        <taxon>Eukaryota</taxon>
        <taxon>Metazoa</taxon>
        <taxon>Chordata</taxon>
        <taxon>Craniata</taxon>
        <taxon>Vertebrata</taxon>
        <taxon>Euteleostomi</taxon>
        <taxon>Amphibia</taxon>
        <taxon>Batrachia</taxon>
        <taxon>Anura</taxon>
        <taxon>Neobatrachia</taxon>
        <taxon>Hyloidea</taxon>
        <taxon>Leptodactylidae</taxon>
        <taxon>Leiuperinae</taxon>
        <taxon>Engystomops</taxon>
    </lineage>
</organism>
<comment type="caution">
    <text evidence="4">The sequence shown here is derived from an EMBL/GenBank/DDBJ whole genome shotgun (WGS) entry which is preliminary data.</text>
</comment>
<dbReference type="PROSITE" id="PS50102">
    <property type="entry name" value="RRM"/>
    <property type="match status" value="1"/>
</dbReference>
<evidence type="ECO:0000313" key="4">
    <source>
        <dbReference type="EMBL" id="KAG8566077.1"/>
    </source>
</evidence>
<accession>A0AAV7AY61</accession>
<dbReference type="InterPro" id="IPR035979">
    <property type="entry name" value="RBD_domain_sf"/>
</dbReference>
<name>A0AAV7AY61_ENGPU</name>
<dbReference type="InterPro" id="IPR000504">
    <property type="entry name" value="RRM_dom"/>
</dbReference>
<dbReference type="Pfam" id="PF00076">
    <property type="entry name" value="RRM_1"/>
    <property type="match status" value="1"/>
</dbReference>
<dbReference type="EMBL" id="WNYA01000006">
    <property type="protein sequence ID" value="KAG8566077.1"/>
    <property type="molecule type" value="Genomic_DNA"/>
</dbReference>
<dbReference type="GO" id="GO:0003723">
    <property type="term" value="F:RNA binding"/>
    <property type="evidence" value="ECO:0007669"/>
    <property type="project" value="UniProtKB-UniRule"/>
</dbReference>
<reference evidence="4" key="1">
    <citation type="thesis" date="2020" institute="ProQuest LLC" country="789 East Eisenhower Parkway, Ann Arbor, MI, USA">
        <title>Comparative Genomics and Chromosome Evolution.</title>
        <authorList>
            <person name="Mudd A.B."/>
        </authorList>
    </citation>
    <scope>NUCLEOTIDE SEQUENCE</scope>
    <source>
        <strain evidence="4">237g6f4</strain>
        <tissue evidence="4">Blood</tissue>
    </source>
</reference>
<dbReference type="SMART" id="SM00360">
    <property type="entry name" value="RRM"/>
    <property type="match status" value="1"/>
</dbReference>
<dbReference type="FunFam" id="3.30.70.330:FF:000234">
    <property type="entry name" value="Polyadenylate-binding protein 5"/>
    <property type="match status" value="1"/>
</dbReference>
<dbReference type="PANTHER" id="PTHR48034">
    <property type="entry name" value="TRANSFORMER-2 SEX-DETERMINING PROTEIN-RELATED"/>
    <property type="match status" value="1"/>
</dbReference>
<evidence type="ECO:0000313" key="5">
    <source>
        <dbReference type="Proteomes" id="UP000824782"/>
    </source>
</evidence>
<evidence type="ECO:0000256" key="2">
    <source>
        <dbReference type="PROSITE-ProRule" id="PRU00176"/>
    </source>
</evidence>
<protein>
    <recommendedName>
        <fullName evidence="3">RRM domain-containing protein</fullName>
    </recommendedName>
</protein>
<dbReference type="AlphaFoldDB" id="A0AAV7AY61"/>
<dbReference type="SUPFAM" id="SSF54928">
    <property type="entry name" value="RNA-binding domain, RBD"/>
    <property type="match status" value="1"/>
</dbReference>
<keyword evidence="5" id="KW-1185">Reference proteome</keyword>
<dbReference type="Gene3D" id="3.30.70.330">
    <property type="match status" value="1"/>
</dbReference>
<sequence>MYDTEEEYPLPTLYVGDLHEDVTEAMLYEKFSPVAPIFCLRVCRDASTRRSLGYAYIGYQVQADAQRALDAMNREVIKGKAMRVMWSQEHPWVL</sequence>
<dbReference type="Proteomes" id="UP000824782">
    <property type="component" value="Unassembled WGS sequence"/>
</dbReference>
<proteinExistence type="predicted"/>
<evidence type="ECO:0000256" key="1">
    <source>
        <dbReference type="ARBA" id="ARBA00022884"/>
    </source>
</evidence>
<evidence type="ECO:0000259" key="3">
    <source>
        <dbReference type="PROSITE" id="PS50102"/>
    </source>
</evidence>
<dbReference type="InterPro" id="IPR012677">
    <property type="entry name" value="Nucleotide-bd_a/b_plait_sf"/>
</dbReference>
<dbReference type="InterPro" id="IPR050441">
    <property type="entry name" value="RBM"/>
</dbReference>